<evidence type="ECO:0000259" key="3">
    <source>
        <dbReference type="PROSITE" id="PS51339"/>
    </source>
</evidence>
<feature type="compositionally biased region" description="Low complexity" evidence="2">
    <location>
        <begin position="753"/>
        <end position="771"/>
    </location>
</feature>
<feature type="region of interest" description="Disordered" evidence="2">
    <location>
        <begin position="753"/>
        <end position="783"/>
    </location>
</feature>
<sequence length="843" mass="92483">MIKMGSFRSYVDLEEYEMKIPAPVNGSFLQPKFIPGELVIAEATNVLKFTSLAKTKGLSGSLFVTNARVVFVSSDHVCSEDSVPLLSINTLWYYESSSKATSAASSSSGKKTKRRVKLGPMKSHSSSSNTSNFYTNNSSSLTQQYSSHTHNLIPSSGSTRIHEIFIVCSNFRTLRISFKFSPIDQGLRVCNAIIHHAFPEQLERLFYFDFCKAYTAQWTSALGSGSGGSGGTGGGSVTSLNSRLTVTIPSYMDKGDWLRELNVTRTTPGGYRISGINEGFQICGSLPEWIVVPSDVNDARVMNLAEKLKGCRPPHWTWGDSRGAAILVMGKLNNESDSSSENAFFESLRKVHPNSIAPTICDLDSVINLKEIRQSFLSLVDLCCPESFSQYQDVDSKFYSSLDHTKWLLLVSRVLSKCRDIVDQLNQLGNVIVFQEQEGRDTSCLFSSLVQVIIDPRFRTMTGFFSLIQKDWVAFGHPFHSTYMHTSPVFLLFLDSVFQLLNQNPLEFEFNDKLLSSLWDSSFDCTTGTFLFDSPQQRKVYELCKDSTAWNSIFSNASVDTSSTGSDSNSPSPTSTSAVSRTAIANNRRDLLLGKTVIPRALLNPFFQVKSLLSTSSSSSRNLHLMGSQQHPNSGISNNTHVLSSCSAVMCDIVFWENLYLHRTLETTPMIVTSGEGLVNSDPLIPQMSASPLDSSPSPSPSSKFYFPLPALQDTYHQRRRPGRDTVAELNTVEELLASLSATTRFQRNASSSTTALLSGGGSSSSTSSSSVQNRMNSSASAGLLQQRHGFTSVATHRARFNSPLPSSANSSPIISGASRYVSNTSSSSNSPRRNPFINLTST</sequence>
<protein>
    <recommendedName>
        <fullName evidence="3">Myotubularin phosphatase domain-containing protein</fullName>
    </recommendedName>
</protein>
<feature type="region of interest" description="Disordered" evidence="2">
    <location>
        <begin position="801"/>
        <end position="843"/>
    </location>
</feature>
<dbReference type="SUPFAM" id="SSF52799">
    <property type="entry name" value="(Phosphotyrosine protein) phosphatases II"/>
    <property type="match status" value="1"/>
</dbReference>
<organism evidence="4 5">
    <name type="scientific">Orchesella dallaii</name>
    <dbReference type="NCBI Taxonomy" id="48710"/>
    <lineage>
        <taxon>Eukaryota</taxon>
        <taxon>Metazoa</taxon>
        <taxon>Ecdysozoa</taxon>
        <taxon>Arthropoda</taxon>
        <taxon>Hexapoda</taxon>
        <taxon>Collembola</taxon>
        <taxon>Entomobryomorpha</taxon>
        <taxon>Entomobryoidea</taxon>
        <taxon>Orchesellidae</taxon>
        <taxon>Orchesellinae</taxon>
        <taxon>Orchesella</taxon>
    </lineage>
</organism>
<feature type="region of interest" description="Disordered" evidence="2">
    <location>
        <begin position="102"/>
        <end position="132"/>
    </location>
</feature>
<evidence type="ECO:0000256" key="1">
    <source>
        <dbReference type="ARBA" id="ARBA00007471"/>
    </source>
</evidence>
<dbReference type="EMBL" id="CAXLJM020000004">
    <property type="protein sequence ID" value="CAL8069437.1"/>
    <property type="molecule type" value="Genomic_DNA"/>
</dbReference>
<evidence type="ECO:0000313" key="4">
    <source>
        <dbReference type="EMBL" id="CAL8069437.1"/>
    </source>
</evidence>
<comment type="similarity">
    <text evidence="1">Belongs to the protein-tyrosine phosphatase family. Non-receptor class myotubularin subfamily.</text>
</comment>
<evidence type="ECO:0000313" key="5">
    <source>
        <dbReference type="Proteomes" id="UP001642540"/>
    </source>
</evidence>
<dbReference type="Pfam" id="PF06602">
    <property type="entry name" value="Myotub-related"/>
    <property type="match status" value="1"/>
</dbReference>
<dbReference type="InterPro" id="IPR029021">
    <property type="entry name" value="Prot-tyrosine_phosphatase-like"/>
</dbReference>
<evidence type="ECO:0000256" key="2">
    <source>
        <dbReference type="SAM" id="MobiDB-lite"/>
    </source>
</evidence>
<feature type="region of interest" description="Disordered" evidence="2">
    <location>
        <begin position="560"/>
        <end position="580"/>
    </location>
</feature>
<keyword evidence="5" id="KW-1185">Reference proteome</keyword>
<name>A0ABP1PLV8_9HEXA</name>
<reference evidence="4 5" key="1">
    <citation type="submission" date="2024-08" db="EMBL/GenBank/DDBJ databases">
        <authorList>
            <person name="Cucini C."/>
            <person name="Frati F."/>
        </authorList>
    </citation>
    <scope>NUCLEOTIDE SEQUENCE [LARGE SCALE GENOMIC DNA]</scope>
</reference>
<dbReference type="Proteomes" id="UP001642540">
    <property type="component" value="Unassembled WGS sequence"/>
</dbReference>
<comment type="caution">
    <text evidence="4">The sequence shown here is derived from an EMBL/GenBank/DDBJ whole genome shotgun (WGS) entry which is preliminary data.</text>
</comment>
<dbReference type="PROSITE" id="PS51339">
    <property type="entry name" value="PPASE_MYOTUBULARIN"/>
    <property type="match status" value="1"/>
</dbReference>
<accession>A0ABP1PLV8</accession>
<feature type="compositionally biased region" description="Low complexity" evidence="2">
    <location>
        <begin position="802"/>
        <end position="835"/>
    </location>
</feature>
<feature type="compositionally biased region" description="Low complexity" evidence="2">
    <location>
        <begin position="123"/>
        <end position="132"/>
    </location>
</feature>
<feature type="domain" description="Myotubularin phosphatase" evidence="3">
    <location>
        <begin position="251"/>
        <end position="660"/>
    </location>
</feature>
<dbReference type="PANTHER" id="PTHR10807:SF110">
    <property type="entry name" value="FI17948P1"/>
    <property type="match status" value="1"/>
</dbReference>
<dbReference type="PANTHER" id="PTHR10807">
    <property type="entry name" value="MYOTUBULARIN-RELATED"/>
    <property type="match status" value="1"/>
</dbReference>
<dbReference type="InterPro" id="IPR010569">
    <property type="entry name" value="Myotubularin-like_Pase_dom"/>
</dbReference>
<dbReference type="InterPro" id="IPR030564">
    <property type="entry name" value="Myotubularin"/>
</dbReference>
<proteinExistence type="inferred from homology"/>
<gene>
    <name evidence="4" type="ORF">ODALV1_LOCUS770</name>
</gene>
<feature type="compositionally biased region" description="Polar residues" evidence="2">
    <location>
        <begin position="772"/>
        <end position="781"/>
    </location>
</feature>